<keyword evidence="1" id="KW-0732">Signal</keyword>
<accession>A0A9Q0AUI0</accession>
<name>A0A9Q0AUI0_9PEZI</name>
<evidence type="ECO:0000256" key="1">
    <source>
        <dbReference type="SAM" id="SignalP"/>
    </source>
</evidence>
<feature type="signal peptide" evidence="1">
    <location>
        <begin position="1"/>
        <end position="15"/>
    </location>
</feature>
<evidence type="ECO:0000313" key="3">
    <source>
        <dbReference type="Proteomes" id="UP000829685"/>
    </source>
</evidence>
<gene>
    <name evidence="2" type="ORF">JX265_000735</name>
</gene>
<dbReference type="InterPro" id="IPR052820">
    <property type="entry name" value="PhiA_domain"/>
</dbReference>
<dbReference type="EMBL" id="JAFIMR010000002">
    <property type="protein sequence ID" value="KAI1880495.1"/>
    <property type="molecule type" value="Genomic_DNA"/>
</dbReference>
<evidence type="ECO:0000313" key="2">
    <source>
        <dbReference type="EMBL" id="KAI1880495.1"/>
    </source>
</evidence>
<feature type="chain" id="PRO_5040328417" evidence="1">
    <location>
        <begin position="16"/>
        <end position="192"/>
    </location>
</feature>
<sequence>MKHFVVSALATLASATTYRLTVFAPGTVIDGADVEAATNGFYLGLLEPSTYCPSKVGTCPPVQGTLVYEGMSGMAVEVPGGQQIYVDSSGMVKYTQAHSSYVPQGAFITGWFNKTVVSSCEPAVHVVDFLAADGMGSGGILLCRDVQSFMDGTGASYQLFVQTAQLDASSCVPAIGLLQHESAAQYGAWQYT</sequence>
<organism evidence="2 3">
    <name type="scientific">Neoarthrinium moseri</name>
    <dbReference type="NCBI Taxonomy" id="1658444"/>
    <lineage>
        <taxon>Eukaryota</taxon>
        <taxon>Fungi</taxon>
        <taxon>Dikarya</taxon>
        <taxon>Ascomycota</taxon>
        <taxon>Pezizomycotina</taxon>
        <taxon>Sordariomycetes</taxon>
        <taxon>Xylariomycetidae</taxon>
        <taxon>Amphisphaeriales</taxon>
        <taxon>Apiosporaceae</taxon>
        <taxon>Neoarthrinium</taxon>
    </lineage>
</organism>
<dbReference type="Proteomes" id="UP000829685">
    <property type="component" value="Unassembled WGS sequence"/>
</dbReference>
<dbReference type="PANTHER" id="PTHR42047:SF1">
    <property type="entry name" value="PROTEIN, PUTATIVE (AFU_ORTHOLOGUE AFUA_6G03560)-RELATED"/>
    <property type="match status" value="1"/>
</dbReference>
<dbReference type="PANTHER" id="PTHR42047">
    <property type="entry name" value="PROTEIN, PUTATIVE (AFU_ORTHOLOGUE AFUA_6G03560)-RELATED"/>
    <property type="match status" value="1"/>
</dbReference>
<protein>
    <submittedName>
        <fullName evidence="2">Uncharacterized protein</fullName>
    </submittedName>
</protein>
<proteinExistence type="predicted"/>
<reference evidence="2" key="1">
    <citation type="submission" date="2021-03" db="EMBL/GenBank/DDBJ databases">
        <title>Revisited historic fungal species revealed as producer of novel bioactive compounds through whole genome sequencing and comparative genomics.</title>
        <authorList>
            <person name="Vignolle G.A."/>
            <person name="Hochenegger N."/>
            <person name="Mach R.L."/>
            <person name="Mach-Aigner A.R."/>
            <person name="Javad Rahimi M."/>
            <person name="Salim K.A."/>
            <person name="Chan C.M."/>
            <person name="Lim L.B.L."/>
            <person name="Cai F."/>
            <person name="Druzhinina I.S."/>
            <person name="U'Ren J.M."/>
            <person name="Derntl C."/>
        </authorList>
    </citation>
    <scope>NUCLEOTIDE SEQUENCE</scope>
    <source>
        <strain evidence="2">TUCIM 5799</strain>
    </source>
</reference>
<comment type="caution">
    <text evidence="2">The sequence shown here is derived from an EMBL/GenBank/DDBJ whole genome shotgun (WGS) entry which is preliminary data.</text>
</comment>
<dbReference type="AlphaFoldDB" id="A0A9Q0AUI0"/>
<keyword evidence="3" id="KW-1185">Reference proteome</keyword>
<dbReference type="OrthoDB" id="5430620at2759"/>